<dbReference type="EMBL" id="KB822719">
    <property type="protein sequence ID" value="ETN41122.1"/>
    <property type="molecule type" value="Genomic_DNA"/>
</dbReference>
<accession>W2RXE5</accession>
<dbReference type="PANTHER" id="PTHR43135:SF3">
    <property type="entry name" value="ALPHA-D-RIBOSE 1-METHYLPHOSPHONATE 5-TRIPHOSPHATE DIPHOSPHATASE"/>
    <property type="match status" value="1"/>
</dbReference>
<dbReference type="GO" id="GO:0016810">
    <property type="term" value="F:hydrolase activity, acting on carbon-nitrogen (but not peptide) bonds"/>
    <property type="evidence" value="ECO:0007669"/>
    <property type="project" value="InterPro"/>
</dbReference>
<dbReference type="PANTHER" id="PTHR43135">
    <property type="entry name" value="ALPHA-D-RIBOSE 1-METHYLPHOSPHONATE 5-TRIPHOSPHATE DIPHOSPHATASE"/>
    <property type="match status" value="1"/>
</dbReference>
<dbReference type="InParanoid" id="W2RXE5"/>
<dbReference type="RefSeq" id="XP_008715631.1">
    <property type="nucleotide sequence ID" value="XM_008717409.1"/>
</dbReference>
<proteinExistence type="predicted"/>
<evidence type="ECO:0000313" key="2">
    <source>
        <dbReference type="EMBL" id="ETN41122.1"/>
    </source>
</evidence>
<dbReference type="Pfam" id="PF01979">
    <property type="entry name" value="Amidohydro_1"/>
    <property type="match status" value="1"/>
</dbReference>
<organism evidence="2 3">
    <name type="scientific">Cyphellophora europaea (strain CBS 101466)</name>
    <name type="common">Phialophora europaea</name>
    <dbReference type="NCBI Taxonomy" id="1220924"/>
    <lineage>
        <taxon>Eukaryota</taxon>
        <taxon>Fungi</taxon>
        <taxon>Dikarya</taxon>
        <taxon>Ascomycota</taxon>
        <taxon>Pezizomycotina</taxon>
        <taxon>Eurotiomycetes</taxon>
        <taxon>Chaetothyriomycetidae</taxon>
        <taxon>Chaetothyriales</taxon>
        <taxon>Cyphellophoraceae</taxon>
        <taxon>Cyphellophora</taxon>
    </lineage>
</organism>
<dbReference type="OrthoDB" id="194468at2759"/>
<keyword evidence="3" id="KW-1185">Reference proteome</keyword>
<evidence type="ECO:0000259" key="1">
    <source>
        <dbReference type="Pfam" id="PF01979"/>
    </source>
</evidence>
<dbReference type="GeneID" id="19970396"/>
<dbReference type="Gene3D" id="2.30.40.10">
    <property type="entry name" value="Urease, subunit C, domain 1"/>
    <property type="match status" value="1"/>
</dbReference>
<dbReference type="InterPro" id="IPR006680">
    <property type="entry name" value="Amidohydro-rel"/>
</dbReference>
<dbReference type="FunCoup" id="W2RXE5">
    <property type="interactions" value="11"/>
</dbReference>
<feature type="domain" description="Amidohydrolase-related" evidence="1">
    <location>
        <begin position="70"/>
        <end position="420"/>
    </location>
</feature>
<dbReference type="Gene3D" id="3.20.20.140">
    <property type="entry name" value="Metal-dependent hydrolases"/>
    <property type="match status" value="1"/>
</dbReference>
<dbReference type="SUPFAM" id="SSF51338">
    <property type="entry name" value="Composite domain of metallo-dependent hydrolases"/>
    <property type="match status" value="1"/>
</dbReference>
<dbReference type="VEuPathDB" id="FungiDB:HMPREF1541_03057"/>
<dbReference type="InterPro" id="IPR057744">
    <property type="entry name" value="OTAase-like"/>
</dbReference>
<name>W2RXE5_CYPE1</name>
<dbReference type="STRING" id="1220924.W2RXE5"/>
<protein>
    <recommendedName>
        <fullName evidence="1">Amidohydrolase-related domain-containing protein</fullName>
    </recommendedName>
</protein>
<dbReference type="AlphaFoldDB" id="W2RXE5"/>
<dbReference type="InterPro" id="IPR011059">
    <property type="entry name" value="Metal-dep_hydrolase_composite"/>
</dbReference>
<evidence type="ECO:0000313" key="3">
    <source>
        <dbReference type="Proteomes" id="UP000030752"/>
    </source>
</evidence>
<dbReference type="Proteomes" id="UP000030752">
    <property type="component" value="Unassembled WGS sequence"/>
</dbReference>
<sequence length="440" mass="47711">MEGTIESGIPWLPAKRKRYVFRNANLVDPVAGVVRPNVTVAMSDGAFEDAEHISGKADSETVELDLGGRYVCPGLIDCHVHLQYVPGSKTLGQMKKLPEEVRALRSPHLCGKMLERGFTTVRDCGGSSVNLKNAIKEGVVKGPRLFIAGHQLSQTGGHGDLRDESDSSLCCAGDVFGPGRICDGVADCMRIARDELRRGADFIKILGSGGISSSTDALTMVQFSPEEIQAMVSVAKQSGTYVTSHAYTPASIRNAIDNGAMGIEHGNFLDEETARTMAAKGVFLTPTLTTYEIMNTPPFSNFLPEESKRKNEEVIKAGQDSLRIADKAGVTMCYGSDLLASMIQFQTYEFVLRSKVLSAAKVLQAATVNGAKMLRHEGSLGQIKPGYLADMLILNVNPLEDITVLDRPNKHLMAVLKEGRVVVSRWSKLPEERGELAQIE</sequence>
<dbReference type="InterPro" id="IPR051781">
    <property type="entry name" value="Metallo-dep_Hydrolase"/>
</dbReference>
<dbReference type="CDD" id="cd01299">
    <property type="entry name" value="Met_dep_hydrolase_A"/>
    <property type="match status" value="1"/>
</dbReference>
<dbReference type="SUPFAM" id="SSF51556">
    <property type="entry name" value="Metallo-dependent hydrolases"/>
    <property type="match status" value="1"/>
</dbReference>
<dbReference type="eggNOG" id="ENOG502QRDE">
    <property type="taxonomic scope" value="Eukaryota"/>
</dbReference>
<dbReference type="HOGENOM" id="CLU_023620_2_0_1"/>
<dbReference type="InterPro" id="IPR032466">
    <property type="entry name" value="Metal_Hydrolase"/>
</dbReference>
<reference evidence="2 3" key="1">
    <citation type="submission" date="2013-03" db="EMBL/GenBank/DDBJ databases">
        <title>The Genome Sequence of Phialophora europaea CBS 101466.</title>
        <authorList>
            <consortium name="The Broad Institute Genomics Platform"/>
            <person name="Cuomo C."/>
            <person name="de Hoog S."/>
            <person name="Gorbushina A."/>
            <person name="Walker B."/>
            <person name="Young S.K."/>
            <person name="Zeng Q."/>
            <person name="Gargeya S."/>
            <person name="Fitzgerald M."/>
            <person name="Haas B."/>
            <person name="Abouelleil A."/>
            <person name="Allen A.W."/>
            <person name="Alvarado L."/>
            <person name="Arachchi H.M."/>
            <person name="Berlin A.M."/>
            <person name="Chapman S.B."/>
            <person name="Gainer-Dewar J."/>
            <person name="Goldberg J."/>
            <person name="Griggs A."/>
            <person name="Gujja S."/>
            <person name="Hansen M."/>
            <person name="Howarth C."/>
            <person name="Imamovic A."/>
            <person name="Ireland A."/>
            <person name="Larimer J."/>
            <person name="McCowan C."/>
            <person name="Murphy C."/>
            <person name="Pearson M."/>
            <person name="Poon T.W."/>
            <person name="Priest M."/>
            <person name="Roberts A."/>
            <person name="Saif S."/>
            <person name="Shea T."/>
            <person name="Sisk P."/>
            <person name="Sykes S."/>
            <person name="Wortman J."/>
            <person name="Nusbaum C."/>
            <person name="Birren B."/>
        </authorList>
    </citation>
    <scope>NUCLEOTIDE SEQUENCE [LARGE SCALE GENOMIC DNA]</scope>
    <source>
        <strain evidence="2 3">CBS 101466</strain>
    </source>
</reference>
<gene>
    <name evidence="2" type="ORF">HMPREF1541_03057</name>
</gene>